<dbReference type="SUPFAM" id="SSF52743">
    <property type="entry name" value="Subtilisin-like"/>
    <property type="match status" value="1"/>
</dbReference>
<accession>A0A7J7D5L9</accession>
<reference evidence="5 6" key="1">
    <citation type="journal article" date="2020" name="Nat. Commun.">
        <title>Genome of Tripterygium wilfordii and identification of cytochrome P450 involved in triptolide biosynthesis.</title>
        <authorList>
            <person name="Tu L."/>
            <person name="Su P."/>
            <person name="Zhang Z."/>
            <person name="Gao L."/>
            <person name="Wang J."/>
            <person name="Hu T."/>
            <person name="Zhou J."/>
            <person name="Zhang Y."/>
            <person name="Zhao Y."/>
            <person name="Liu Y."/>
            <person name="Song Y."/>
            <person name="Tong Y."/>
            <person name="Lu Y."/>
            <person name="Yang J."/>
            <person name="Xu C."/>
            <person name="Jia M."/>
            <person name="Peters R.J."/>
            <person name="Huang L."/>
            <person name="Gao W."/>
        </authorList>
    </citation>
    <scope>NUCLEOTIDE SEQUENCE [LARGE SCALE GENOMIC DNA]</scope>
    <source>
        <strain evidence="6">cv. XIE 37</strain>
        <tissue evidence="5">Leaf</tissue>
    </source>
</reference>
<dbReference type="AlphaFoldDB" id="A0A7J7D5L9"/>
<comment type="subcellular location">
    <subcellularLocation>
        <location evidence="1">Secreted</location>
    </subcellularLocation>
</comment>
<evidence type="ECO:0000313" key="6">
    <source>
        <dbReference type="Proteomes" id="UP000593562"/>
    </source>
</evidence>
<dbReference type="PANTHER" id="PTHR10795">
    <property type="entry name" value="PROPROTEIN CONVERTASE SUBTILISIN/KEXIN"/>
    <property type="match status" value="1"/>
</dbReference>
<name>A0A7J7D5L9_TRIWF</name>
<gene>
    <name evidence="5" type="ORF">HS088_TW10G00591</name>
</gene>
<dbReference type="InterPro" id="IPR036852">
    <property type="entry name" value="Peptidase_S8/S53_dom_sf"/>
</dbReference>
<evidence type="ECO:0000256" key="2">
    <source>
        <dbReference type="ARBA" id="ARBA00011073"/>
    </source>
</evidence>
<dbReference type="InterPro" id="IPR000209">
    <property type="entry name" value="Peptidase_S8/S53_dom"/>
</dbReference>
<evidence type="ECO:0000259" key="4">
    <source>
        <dbReference type="Pfam" id="PF00082"/>
    </source>
</evidence>
<organism evidence="5 6">
    <name type="scientific">Tripterygium wilfordii</name>
    <name type="common">Thunder God vine</name>
    <dbReference type="NCBI Taxonomy" id="458696"/>
    <lineage>
        <taxon>Eukaryota</taxon>
        <taxon>Viridiplantae</taxon>
        <taxon>Streptophyta</taxon>
        <taxon>Embryophyta</taxon>
        <taxon>Tracheophyta</taxon>
        <taxon>Spermatophyta</taxon>
        <taxon>Magnoliopsida</taxon>
        <taxon>eudicotyledons</taxon>
        <taxon>Gunneridae</taxon>
        <taxon>Pentapetalae</taxon>
        <taxon>rosids</taxon>
        <taxon>fabids</taxon>
        <taxon>Celastrales</taxon>
        <taxon>Celastraceae</taxon>
        <taxon>Tripterygium</taxon>
    </lineage>
</organism>
<protein>
    <recommendedName>
        <fullName evidence="4">Peptidase S8/S53 domain-containing protein</fullName>
    </recommendedName>
</protein>
<feature type="domain" description="Peptidase S8/S53" evidence="4">
    <location>
        <begin position="24"/>
        <end position="124"/>
    </location>
</feature>
<dbReference type="InParanoid" id="A0A7J7D5L9"/>
<evidence type="ECO:0000256" key="1">
    <source>
        <dbReference type="ARBA" id="ARBA00004613"/>
    </source>
</evidence>
<dbReference type="EMBL" id="JAAARO010000010">
    <property type="protein sequence ID" value="KAF5741588.1"/>
    <property type="molecule type" value="Genomic_DNA"/>
</dbReference>
<dbReference type="GO" id="GO:0006508">
    <property type="term" value="P:proteolysis"/>
    <property type="evidence" value="ECO:0007669"/>
    <property type="project" value="InterPro"/>
</dbReference>
<sequence length="257" mass="27800">MIRASLWKISGARYYPKNFEKQFGPIDATENTKSPRDIDGHGTLTASIVTGQNLPGAEASGGFAHGTASGGAPMAYLAIYKVCWVLPNKPKAGGSLCFPADILAAVDDAIADGVNVLSISTGAQKPLSYDGDYIHCCISCHAKQYCCGVFCREQWPGVFCREQWPRLEDRKNAAPWIFTVGASSMDRMFLGPLIFDNGSQNMGQSVTPYELVNMHPLVRAIDVENFDVVSDEKGQRLDGSLSPENVEGKIVLCNTGK</sequence>
<proteinExistence type="inferred from homology"/>
<dbReference type="Proteomes" id="UP000593562">
    <property type="component" value="Unassembled WGS sequence"/>
</dbReference>
<dbReference type="Gene3D" id="3.50.30.30">
    <property type="match status" value="1"/>
</dbReference>
<dbReference type="Pfam" id="PF00082">
    <property type="entry name" value="Peptidase_S8"/>
    <property type="match status" value="1"/>
</dbReference>
<dbReference type="GO" id="GO:0005576">
    <property type="term" value="C:extracellular region"/>
    <property type="evidence" value="ECO:0007669"/>
    <property type="project" value="UniProtKB-SubCell"/>
</dbReference>
<dbReference type="InterPro" id="IPR045051">
    <property type="entry name" value="SBT"/>
</dbReference>
<keyword evidence="3" id="KW-0732">Signal</keyword>
<keyword evidence="6" id="KW-1185">Reference proteome</keyword>
<comment type="similarity">
    <text evidence="2">Belongs to the peptidase S8 family.</text>
</comment>
<evidence type="ECO:0000313" key="5">
    <source>
        <dbReference type="EMBL" id="KAF5741588.1"/>
    </source>
</evidence>
<evidence type="ECO:0000256" key="3">
    <source>
        <dbReference type="ARBA" id="ARBA00022729"/>
    </source>
</evidence>
<dbReference type="Gene3D" id="3.40.50.200">
    <property type="entry name" value="Peptidase S8/S53 domain"/>
    <property type="match status" value="1"/>
</dbReference>
<dbReference type="GO" id="GO:0004252">
    <property type="term" value="F:serine-type endopeptidase activity"/>
    <property type="evidence" value="ECO:0007669"/>
    <property type="project" value="InterPro"/>
</dbReference>
<comment type="caution">
    <text evidence="5">The sequence shown here is derived from an EMBL/GenBank/DDBJ whole genome shotgun (WGS) entry which is preliminary data.</text>
</comment>